<proteinExistence type="predicted"/>
<evidence type="ECO:0000256" key="2">
    <source>
        <dbReference type="SAM" id="Phobius"/>
    </source>
</evidence>
<keyword evidence="4" id="KW-1185">Reference proteome</keyword>
<keyword evidence="2" id="KW-0472">Membrane</keyword>
<feature type="transmembrane region" description="Helical" evidence="2">
    <location>
        <begin position="12"/>
        <end position="34"/>
    </location>
</feature>
<evidence type="ECO:0000313" key="3">
    <source>
        <dbReference type="EMBL" id="AEE52446.1"/>
    </source>
</evidence>
<name>F4KUL0_HALH1</name>
<protein>
    <submittedName>
        <fullName evidence="3">Uncharacterized protein</fullName>
    </submittedName>
</protein>
<gene>
    <name evidence="3" type="ordered locus">Halhy_4609</name>
</gene>
<keyword evidence="2" id="KW-0812">Transmembrane</keyword>
<organism evidence="3 4">
    <name type="scientific">Haliscomenobacter hydrossis (strain ATCC 27775 / DSM 1100 / LMG 10767 / O)</name>
    <dbReference type="NCBI Taxonomy" id="760192"/>
    <lineage>
        <taxon>Bacteria</taxon>
        <taxon>Pseudomonadati</taxon>
        <taxon>Bacteroidota</taxon>
        <taxon>Saprospiria</taxon>
        <taxon>Saprospirales</taxon>
        <taxon>Haliscomenobacteraceae</taxon>
        <taxon>Haliscomenobacter</taxon>
    </lineage>
</organism>
<dbReference type="STRING" id="760192.Halhy_4609"/>
<reference key="2">
    <citation type="submission" date="2011-04" db="EMBL/GenBank/DDBJ databases">
        <title>Complete sequence of chromosome of Haliscomenobacter hydrossis DSM 1100.</title>
        <authorList>
            <consortium name="US DOE Joint Genome Institute (JGI-PGF)"/>
            <person name="Lucas S."/>
            <person name="Han J."/>
            <person name="Lapidus A."/>
            <person name="Bruce D."/>
            <person name="Goodwin L."/>
            <person name="Pitluck S."/>
            <person name="Peters L."/>
            <person name="Kyrpides N."/>
            <person name="Mavromatis K."/>
            <person name="Ivanova N."/>
            <person name="Ovchinnikova G."/>
            <person name="Pagani I."/>
            <person name="Daligault H."/>
            <person name="Detter J.C."/>
            <person name="Han C."/>
            <person name="Land M."/>
            <person name="Hauser L."/>
            <person name="Markowitz V."/>
            <person name="Cheng J.-F."/>
            <person name="Hugenholtz P."/>
            <person name="Woyke T."/>
            <person name="Wu D."/>
            <person name="Verbarg S."/>
            <person name="Frueling A."/>
            <person name="Brambilla E."/>
            <person name="Klenk H.-P."/>
            <person name="Eisen J.A."/>
        </authorList>
    </citation>
    <scope>NUCLEOTIDE SEQUENCE</scope>
    <source>
        <strain>DSM 1100</strain>
    </source>
</reference>
<feature type="region of interest" description="Disordered" evidence="1">
    <location>
        <begin position="102"/>
        <end position="128"/>
    </location>
</feature>
<sequence length="371" mass="41011">MAKKKQDINAFNMISMVDLLSGALGAVILLFLLVPKGQQINNVNDAFSAWVDPEGKQVWFEYPDSLKASVNPAIGDTLNVIVGGYKVFPKEKDVDIVEVNTTYPSNRRNYPDQRPDRESEEPKIDTSKYDPKTCSIVGTTDAFVCFNDGGTLDNPSDDLFTFMLKVNGKNTGIKGWEASIGGKTYQGNYREATKIGPLKVNLQGYPLLLKDQEDPSCVFATKISGASPCFVKPDDDIGTPLLGSLVFEIRWDSLSQELDLAVKKGGVTCSVRSPKTPFGYYFKEKTRRKLQEAIRSYKEIVPGTYIIYAHNYDDKQGSVNATISATIRDSKSKVKFFREVRKTITKTAFPGVKIGELTVDVDGNASFTVAN</sequence>
<dbReference type="EMBL" id="CP002691">
    <property type="protein sequence ID" value="AEE52446.1"/>
    <property type="molecule type" value="Genomic_DNA"/>
</dbReference>
<dbReference type="OrthoDB" id="9805121at2"/>
<dbReference type="Proteomes" id="UP000008461">
    <property type="component" value="Chromosome"/>
</dbReference>
<evidence type="ECO:0000256" key="1">
    <source>
        <dbReference type="SAM" id="MobiDB-lite"/>
    </source>
</evidence>
<keyword evidence="2" id="KW-1133">Transmembrane helix</keyword>
<dbReference type="HOGENOM" id="CLU_745489_0_0_10"/>
<dbReference type="RefSeq" id="WP_013766984.1">
    <property type="nucleotide sequence ID" value="NC_015510.1"/>
</dbReference>
<dbReference type="KEGG" id="hhy:Halhy_4609"/>
<evidence type="ECO:0000313" key="4">
    <source>
        <dbReference type="Proteomes" id="UP000008461"/>
    </source>
</evidence>
<feature type="compositionally biased region" description="Basic and acidic residues" evidence="1">
    <location>
        <begin position="109"/>
        <end position="128"/>
    </location>
</feature>
<reference evidence="3 4" key="1">
    <citation type="journal article" date="2011" name="Stand. Genomic Sci.">
        <title>Complete genome sequence of Haliscomenobacter hydrossis type strain (O).</title>
        <authorList>
            <consortium name="US DOE Joint Genome Institute (JGI-PGF)"/>
            <person name="Daligault H."/>
            <person name="Lapidus A."/>
            <person name="Zeytun A."/>
            <person name="Nolan M."/>
            <person name="Lucas S."/>
            <person name="Del Rio T.G."/>
            <person name="Tice H."/>
            <person name="Cheng J.F."/>
            <person name="Tapia R."/>
            <person name="Han C."/>
            <person name="Goodwin L."/>
            <person name="Pitluck S."/>
            <person name="Liolios K."/>
            <person name="Pagani I."/>
            <person name="Ivanova N."/>
            <person name="Huntemann M."/>
            <person name="Mavromatis K."/>
            <person name="Mikhailova N."/>
            <person name="Pati A."/>
            <person name="Chen A."/>
            <person name="Palaniappan K."/>
            <person name="Land M."/>
            <person name="Hauser L."/>
            <person name="Brambilla E.M."/>
            <person name="Rohde M."/>
            <person name="Verbarg S."/>
            <person name="Goker M."/>
            <person name="Bristow J."/>
            <person name="Eisen J.A."/>
            <person name="Markowitz V."/>
            <person name="Hugenholtz P."/>
            <person name="Kyrpides N.C."/>
            <person name="Klenk H.P."/>
            <person name="Woyke T."/>
        </authorList>
    </citation>
    <scope>NUCLEOTIDE SEQUENCE [LARGE SCALE GENOMIC DNA]</scope>
    <source>
        <strain evidence="4">ATCC 27775 / DSM 1100 / LMG 10767 / O</strain>
    </source>
</reference>
<accession>F4KUL0</accession>
<dbReference type="AlphaFoldDB" id="F4KUL0"/>